<protein>
    <submittedName>
        <fullName evidence="1">Uncharacterized protein</fullName>
    </submittedName>
</protein>
<dbReference type="RefSeq" id="XP_043016693.1">
    <property type="nucleotide sequence ID" value="XM_043147979.1"/>
</dbReference>
<evidence type="ECO:0000313" key="2">
    <source>
        <dbReference type="Proteomes" id="UP001049176"/>
    </source>
</evidence>
<dbReference type="Proteomes" id="UP001049176">
    <property type="component" value="Chromosome 1"/>
</dbReference>
<keyword evidence="2" id="KW-1185">Reference proteome</keyword>
<name>A0A9P7V4M5_9AGAR</name>
<dbReference type="AlphaFoldDB" id="A0A9P7V4M5"/>
<dbReference type="GeneID" id="66071074"/>
<dbReference type="OrthoDB" id="2016523at2759"/>
<proteinExistence type="predicted"/>
<sequence>MLCGNRVIVALGDYGCRSESMVSPHERINGLMGAAVADSADGHGFAKIVYKRRLADSRTVVQYSIMGHILS</sequence>
<reference evidence="1" key="1">
    <citation type="journal article" date="2021" name="Genome Biol. Evol.">
        <title>The assembled and annotated genome of the fairy-ring fungus Marasmius oreades.</title>
        <authorList>
            <person name="Hiltunen M."/>
            <person name="Ament-Velasquez S.L."/>
            <person name="Johannesson H."/>
        </authorList>
    </citation>
    <scope>NUCLEOTIDE SEQUENCE</scope>
    <source>
        <strain evidence="1">03SP1</strain>
    </source>
</reference>
<dbReference type="KEGG" id="more:E1B28_001998"/>
<gene>
    <name evidence="1" type="ORF">E1B28_001998</name>
</gene>
<comment type="caution">
    <text evidence="1">The sequence shown here is derived from an EMBL/GenBank/DDBJ whole genome shotgun (WGS) entry which is preliminary data.</text>
</comment>
<accession>A0A9P7V4M5</accession>
<organism evidence="1 2">
    <name type="scientific">Marasmius oreades</name>
    <name type="common">fairy-ring Marasmius</name>
    <dbReference type="NCBI Taxonomy" id="181124"/>
    <lineage>
        <taxon>Eukaryota</taxon>
        <taxon>Fungi</taxon>
        <taxon>Dikarya</taxon>
        <taxon>Basidiomycota</taxon>
        <taxon>Agaricomycotina</taxon>
        <taxon>Agaricomycetes</taxon>
        <taxon>Agaricomycetidae</taxon>
        <taxon>Agaricales</taxon>
        <taxon>Marasmiineae</taxon>
        <taxon>Marasmiaceae</taxon>
        <taxon>Marasmius</taxon>
    </lineage>
</organism>
<dbReference type="EMBL" id="CM032181">
    <property type="protein sequence ID" value="KAG7100223.1"/>
    <property type="molecule type" value="Genomic_DNA"/>
</dbReference>
<evidence type="ECO:0000313" key="1">
    <source>
        <dbReference type="EMBL" id="KAG7100223.1"/>
    </source>
</evidence>